<dbReference type="GO" id="GO:0016757">
    <property type="term" value="F:glycosyltransferase activity"/>
    <property type="evidence" value="ECO:0007669"/>
    <property type="project" value="UniProtKB-KW"/>
</dbReference>
<evidence type="ECO:0000313" key="2">
    <source>
        <dbReference type="Proteomes" id="UP000834458"/>
    </source>
</evidence>
<accession>A0AA35D8Z0</accession>
<dbReference type="Gene3D" id="3.90.550.10">
    <property type="entry name" value="Spore Coat Polysaccharide Biosynthesis Protein SpsA, Chain A"/>
    <property type="match status" value="1"/>
</dbReference>
<dbReference type="EC" id="2.4.-.-" evidence="1"/>
<dbReference type="EMBL" id="CAHPSC010000045">
    <property type="protein sequence ID" value="CAB5701368.1"/>
    <property type="molecule type" value="Genomic_DNA"/>
</dbReference>
<protein>
    <submittedName>
        <fullName evidence="1">dTDP-Rha:alpha-D-GlcNAc-pyrophosphate polyprenol, alpha-3-L-rhamnosyltransferase</fullName>
        <ecNumber evidence="1">2.4.-.-</ecNumber>
    </submittedName>
</protein>
<dbReference type="Pfam" id="PF13641">
    <property type="entry name" value="Glyco_tranf_2_3"/>
    <property type="match status" value="1"/>
</dbReference>
<dbReference type="PANTHER" id="PTHR43179:SF7">
    <property type="entry name" value="RHAMNOSYLTRANSFERASE WBBL"/>
    <property type="match status" value="1"/>
</dbReference>
<keyword evidence="1" id="KW-0808">Transferase</keyword>
<dbReference type="PANTHER" id="PTHR43179">
    <property type="entry name" value="RHAMNOSYLTRANSFERASE WBBL"/>
    <property type="match status" value="1"/>
</dbReference>
<gene>
    <name evidence="1" type="primary">wbbL_2</name>
    <name evidence="1" type="ORF">GHA_02793</name>
</gene>
<comment type="caution">
    <text evidence="1">The sequence shown here is derived from an EMBL/GenBank/DDBJ whole genome shotgun (WGS) entry which is preliminary data.</text>
</comment>
<name>A0AA35D8Z0_9BURK</name>
<keyword evidence="1" id="KW-0328">Glycosyltransferase</keyword>
<dbReference type="SUPFAM" id="SSF53448">
    <property type="entry name" value="Nucleotide-diphospho-sugar transferases"/>
    <property type="match status" value="1"/>
</dbReference>
<sequence>MTEISEKALVISIVSHGHGKQVQQLLEQLARESASYIARVVVTHNVPEAPLSMDGVGWPFRLEVLRNTVPLGFGANHNKALQSVQEKFVCVLNPDVQLLQGQEPFAALLQSAALPGVGCVYPEQVNEAGQTQDSERQIPTPWALWQRRVLGRNEKRTDWVNGACMVLPSFAWKKLGGFDEGYFMYCEDVDLCLRLRLQGYKLTKADSRVVHAGQRDSRRRLRHLIWHLHSLWRLWTGAPYRKIRRMQ</sequence>
<dbReference type="RefSeq" id="WP_234686955.1">
    <property type="nucleotide sequence ID" value="NZ_CAHPRW010000046.1"/>
</dbReference>
<organism evidence="1 2">
    <name type="scientific">Comamonas aquatica</name>
    <dbReference type="NCBI Taxonomy" id="225991"/>
    <lineage>
        <taxon>Bacteria</taxon>
        <taxon>Pseudomonadati</taxon>
        <taxon>Pseudomonadota</taxon>
        <taxon>Betaproteobacteria</taxon>
        <taxon>Burkholderiales</taxon>
        <taxon>Comamonadaceae</taxon>
        <taxon>Comamonas</taxon>
    </lineage>
</organism>
<dbReference type="Proteomes" id="UP000834458">
    <property type="component" value="Unassembled WGS sequence"/>
</dbReference>
<reference evidence="1" key="1">
    <citation type="submission" date="2020-05" db="EMBL/GenBank/DDBJ databases">
        <authorList>
            <person name="Delgado-Blas J."/>
        </authorList>
    </citation>
    <scope>NUCLEOTIDE SEQUENCE</scope>
    <source>
        <strain evidence="1">BB1454</strain>
    </source>
</reference>
<dbReference type="AlphaFoldDB" id="A0AA35D8Z0"/>
<evidence type="ECO:0000313" key="1">
    <source>
        <dbReference type="EMBL" id="CAB5701368.1"/>
    </source>
</evidence>
<proteinExistence type="predicted"/>
<dbReference type="InterPro" id="IPR029044">
    <property type="entry name" value="Nucleotide-diphossugar_trans"/>
</dbReference>